<evidence type="ECO:0000256" key="3">
    <source>
        <dbReference type="PIRSR" id="PIRSR613078-1"/>
    </source>
</evidence>
<feature type="binding site" evidence="4">
    <location>
        <begin position="10"/>
        <end position="17"/>
    </location>
    <ligand>
        <name>substrate</name>
    </ligand>
</feature>
<dbReference type="OrthoDB" id="9781415at2"/>
<dbReference type="PANTHER" id="PTHR48100">
    <property type="entry name" value="BROAD-SPECIFICITY PHOSPHATASE YOR283W-RELATED"/>
    <property type="match status" value="1"/>
</dbReference>
<keyword evidence="1" id="KW-0324">Glycolysis</keyword>
<organism evidence="5 6">
    <name type="scientific">Yoonia tamlensis</name>
    <dbReference type="NCBI Taxonomy" id="390270"/>
    <lineage>
        <taxon>Bacteria</taxon>
        <taxon>Pseudomonadati</taxon>
        <taxon>Pseudomonadota</taxon>
        <taxon>Alphaproteobacteria</taxon>
        <taxon>Rhodobacterales</taxon>
        <taxon>Paracoccaceae</taxon>
        <taxon>Yoonia</taxon>
    </lineage>
</organism>
<evidence type="ECO:0000256" key="2">
    <source>
        <dbReference type="ARBA" id="ARBA00023235"/>
    </source>
</evidence>
<name>A0A1I6G489_9RHOB</name>
<dbReference type="PROSITE" id="PS00175">
    <property type="entry name" value="PG_MUTASE"/>
    <property type="match status" value="1"/>
</dbReference>
<dbReference type="InterPro" id="IPR013078">
    <property type="entry name" value="His_Pase_superF_clade-1"/>
</dbReference>
<protein>
    <submittedName>
        <fullName evidence="5">Probable phosphoglycerate mutase</fullName>
    </submittedName>
</protein>
<dbReference type="SUPFAM" id="SSF53254">
    <property type="entry name" value="Phosphoglycerate mutase-like"/>
    <property type="match status" value="1"/>
</dbReference>
<accession>A0A1I6G489</accession>
<sequence length="186" mass="19967">MTYPEVYILRHGQTAWNLEGRMQGELNSALTEQGKQEAARQGAILAQCDLTGFAFFTSPQGRAVQTAGIACAPLAEIIRTDDRLREIGVGDWSGLLRDTLPLPDAPDPFMAQYEIAPNGEGIAAVRTRCSSFLHDLKGPAVIVTHGVTGRTLREILAGPEAIKGTTIHGGQGCVYHLKNGSQNLLT</sequence>
<dbReference type="AlphaFoldDB" id="A0A1I6G489"/>
<dbReference type="EMBL" id="FOYP01000001">
    <property type="protein sequence ID" value="SFR36982.1"/>
    <property type="molecule type" value="Genomic_DNA"/>
</dbReference>
<dbReference type="InterPro" id="IPR029033">
    <property type="entry name" value="His_PPase_superfam"/>
</dbReference>
<proteinExistence type="predicted"/>
<feature type="active site" description="Proton donor/acceptor" evidence="3">
    <location>
        <position position="86"/>
    </location>
</feature>
<feature type="active site" description="Tele-phosphohistidine intermediate" evidence="3">
    <location>
        <position position="11"/>
    </location>
</feature>
<reference evidence="6" key="1">
    <citation type="submission" date="2016-10" db="EMBL/GenBank/DDBJ databases">
        <authorList>
            <person name="Varghese N."/>
            <person name="Submissions S."/>
        </authorList>
    </citation>
    <scope>NUCLEOTIDE SEQUENCE [LARGE SCALE GENOMIC DNA]</scope>
    <source>
        <strain evidence="6">DSM 26879</strain>
    </source>
</reference>
<dbReference type="Proteomes" id="UP000199478">
    <property type="component" value="Unassembled WGS sequence"/>
</dbReference>
<evidence type="ECO:0000313" key="6">
    <source>
        <dbReference type="Proteomes" id="UP000199478"/>
    </source>
</evidence>
<dbReference type="PANTHER" id="PTHR48100:SF1">
    <property type="entry name" value="HISTIDINE PHOSPHATASE FAMILY PROTEIN-RELATED"/>
    <property type="match status" value="1"/>
</dbReference>
<evidence type="ECO:0000256" key="1">
    <source>
        <dbReference type="ARBA" id="ARBA00023152"/>
    </source>
</evidence>
<feature type="binding site" evidence="4">
    <location>
        <position position="62"/>
    </location>
    <ligand>
        <name>substrate</name>
    </ligand>
</feature>
<dbReference type="GO" id="GO:0016791">
    <property type="term" value="F:phosphatase activity"/>
    <property type="evidence" value="ECO:0007669"/>
    <property type="project" value="TreeGrafter"/>
</dbReference>
<keyword evidence="2" id="KW-0413">Isomerase</keyword>
<dbReference type="Gene3D" id="3.40.50.1240">
    <property type="entry name" value="Phosphoglycerate mutase-like"/>
    <property type="match status" value="1"/>
</dbReference>
<dbReference type="InterPro" id="IPR001345">
    <property type="entry name" value="PG/BPGM_mutase_AS"/>
</dbReference>
<dbReference type="STRING" id="390270.SAMN04488005_1048"/>
<dbReference type="InterPro" id="IPR050275">
    <property type="entry name" value="PGM_Phosphatase"/>
</dbReference>
<keyword evidence="6" id="KW-1185">Reference proteome</keyword>
<dbReference type="CDD" id="cd07067">
    <property type="entry name" value="HP_PGM_like"/>
    <property type="match status" value="1"/>
</dbReference>
<dbReference type="Pfam" id="PF00300">
    <property type="entry name" value="His_Phos_1"/>
    <property type="match status" value="1"/>
</dbReference>
<dbReference type="RefSeq" id="WP_090197301.1">
    <property type="nucleotide sequence ID" value="NZ_FOYP01000001.1"/>
</dbReference>
<evidence type="ECO:0000256" key="4">
    <source>
        <dbReference type="PIRSR" id="PIRSR613078-2"/>
    </source>
</evidence>
<gene>
    <name evidence="5" type="ORF">SAMN04488005_1048</name>
</gene>
<evidence type="ECO:0000313" key="5">
    <source>
        <dbReference type="EMBL" id="SFR36982.1"/>
    </source>
</evidence>
<dbReference type="GO" id="GO:0005737">
    <property type="term" value="C:cytoplasm"/>
    <property type="evidence" value="ECO:0007669"/>
    <property type="project" value="TreeGrafter"/>
</dbReference>
<dbReference type="SMART" id="SM00855">
    <property type="entry name" value="PGAM"/>
    <property type="match status" value="1"/>
</dbReference>